<dbReference type="EMBL" id="CAJVPQ010001992">
    <property type="protein sequence ID" value="CAG8578728.1"/>
    <property type="molecule type" value="Genomic_DNA"/>
</dbReference>
<dbReference type="InterPro" id="IPR032675">
    <property type="entry name" value="LRR_dom_sf"/>
</dbReference>
<comment type="caution">
    <text evidence="1">The sequence shown here is derived from an EMBL/GenBank/DDBJ whole genome shotgun (WGS) entry which is preliminary data.</text>
</comment>
<reference evidence="1" key="1">
    <citation type="submission" date="2021-06" db="EMBL/GenBank/DDBJ databases">
        <authorList>
            <person name="Kallberg Y."/>
            <person name="Tangrot J."/>
            <person name="Rosling A."/>
        </authorList>
    </citation>
    <scope>NUCLEOTIDE SEQUENCE</scope>
    <source>
        <strain evidence="1">UK204</strain>
    </source>
</reference>
<protein>
    <submittedName>
        <fullName evidence="1">2547_t:CDS:1</fullName>
    </submittedName>
</protein>
<gene>
    <name evidence="1" type="ORF">FCALED_LOCUS7482</name>
</gene>
<evidence type="ECO:0000313" key="1">
    <source>
        <dbReference type="EMBL" id="CAG8578728.1"/>
    </source>
</evidence>
<evidence type="ECO:0000313" key="2">
    <source>
        <dbReference type="Proteomes" id="UP000789570"/>
    </source>
</evidence>
<sequence>MACSKLFSGDLPEITNLIIQFLRNDLRSLYSCVLVNRLLCRITIPILWEDPFAVMRRDGRTYDFLITYLLFLNNDDKAKLKEFGVEINSLSFKKPFFNYPSFIKTLNTFRVELHVVNLINNLFVTNNITTCSISQIQRPLPNTLKSDKITFAPIFNVENTSLELEQHPISSSKIIDFICVSLFKLFISNEISLNNLYLNINYYHLNFISQLCKFISDNPKFLSGIKDFTLDFSHKYRNIFAYPVLYPFQSFLMSLPSVLTSSIKHFSIYFGFDKEMLTARNLERLIQSQTQLLSLSFYSITANVAYLLGCLNYSSNTLTSIKFNYCDFTNISSFNGLNYLSHLESLQFIHCKGITVRVFQPLLNIPTPLKIKTLKLEGQIAETVFIQLLLQKAGSYVENLELKLWVDVERKRVFESIIKYCDKIQFLHLYEIDYVNIPQLHKLITQVRKNLKYLSLQNKNYHPPYILLSGNKDNLRVSSMILENLGQILPSSLNYLDLNLVIDPTNFKDFLDNCKHFVRLSRLLVKNKNIKEIDDTFNILKKFVKENEVTNFAYQVNSCFNPDDFEHQNLEKLVNDIQPSIKMNKYSDLVIRISDFDYF</sequence>
<organism evidence="1 2">
    <name type="scientific">Funneliformis caledonium</name>
    <dbReference type="NCBI Taxonomy" id="1117310"/>
    <lineage>
        <taxon>Eukaryota</taxon>
        <taxon>Fungi</taxon>
        <taxon>Fungi incertae sedis</taxon>
        <taxon>Mucoromycota</taxon>
        <taxon>Glomeromycotina</taxon>
        <taxon>Glomeromycetes</taxon>
        <taxon>Glomerales</taxon>
        <taxon>Glomeraceae</taxon>
        <taxon>Funneliformis</taxon>
    </lineage>
</organism>
<dbReference type="Gene3D" id="3.80.10.10">
    <property type="entry name" value="Ribonuclease Inhibitor"/>
    <property type="match status" value="1"/>
</dbReference>
<accession>A0A9N9BWV8</accession>
<proteinExistence type="predicted"/>
<dbReference type="Proteomes" id="UP000789570">
    <property type="component" value="Unassembled WGS sequence"/>
</dbReference>
<dbReference type="OrthoDB" id="2362609at2759"/>
<keyword evidence="2" id="KW-1185">Reference proteome</keyword>
<name>A0A9N9BWV8_9GLOM</name>
<dbReference type="AlphaFoldDB" id="A0A9N9BWV8"/>